<dbReference type="EMBL" id="JAUJEA010000002">
    <property type="protein sequence ID" value="MDN5200921.1"/>
    <property type="molecule type" value="Genomic_DNA"/>
</dbReference>
<evidence type="ECO:0000313" key="2">
    <source>
        <dbReference type="Proteomes" id="UP001172082"/>
    </source>
</evidence>
<name>A0ABT8KJN8_9BACT</name>
<dbReference type="Proteomes" id="UP001172082">
    <property type="component" value="Unassembled WGS sequence"/>
</dbReference>
<accession>A0ABT8KJN8</accession>
<organism evidence="1 2">
    <name type="scientific">Splendidivirga corallicola</name>
    <dbReference type="NCBI Taxonomy" id="3051826"/>
    <lineage>
        <taxon>Bacteria</taxon>
        <taxon>Pseudomonadati</taxon>
        <taxon>Bacteroidota</taxon>
        <taxon>Cytophagia</taxon>
        <taxon>Cytophagales</taxon>
        <taxon>Splendidivirgaceae</taxon>
        <taxon>Splendidivirga</taxon>
    </lineage>
</organism>
<keyword evidence="2" id="KW-1185">Reference proteome</keyword>
<reference evidence="1" key="1">
    <citation type="submission" date="2023-06" db="EMBL/GenBank/DDBJ databases">
        <title>Genomic of Parafulvivirga corallium.</title>
        <authorList>
            <person name="Wang G."/>
        </authorList>
    </citation>
    <scope>NUCLEOTIDE SEQUENCE</scope>
    <source>
        <strain evidence="1">BMA10</strain>
    </source>
</reference>
<sequence length="164" mass="18766">MKFYLKIAIFTGIVLIMLGTLNTYGKDKNPANGFYLIDDSETKVLCAFELKLNNREVFYCLPPKPLIAESEFSSITNIHYDNQKDLYLLMIKLTPLGTEVLKKTIAALEGRSIGLVVKRKLVTIIRIRPVRHTDVVMIGEGLTKRQLQWIRAEITRNIKLAKKE</sequence>
<proteinExistence type="predicted"/>
<comment type="caution">
    <text evidence="1">The sequence shown here is derived from an EMBL/GenBank/DDBJ whole genome shotgun (WGS) entry which is preliminary data.</text>
</comment>
<protein>
    <submittedName>
        <fullName evidence="1">Uncharacterized protein</fullName>
    </submittedName>
</protein>
<dbReference type="RefSeq" id="WP_346750951.1">
    <property type="nucleotide sequence ID" value="NZ_JAUJEA010000002.1"/>
</dbReference>
<gene>
    <name evidence="1" type="ORF">QQ008_06100</name>
</gene>
<evidence type="ECO:0000313" key="1">
    <source>
        <dbReference type="EMBL" id="MDN5200921.1"/>
    </source>
</evidence>